<dbReference type="PROSITE" id="PS51715">
    <property type="entry name" value="G_GB1_RHD3"/>
    <property type="match status" value="1"/>
</dbReference>
<keyword evidence="1" id="KW-0547">Nucleotide-binding</keyword>
<dbReference type="Gene3D" id="3.40.50.300">
    <property type="entry name" value="P-loop containing nucleotide triphosphate hydrolases"/>
    <property type="match status" value="1"/>
</dbReference>
<dbReference type="GO" id="GO:0003924">
    <property type="term" value="F:GTPase activity"/>
    <property type="evidence" value="ECO:0007669"/>
    <property type="project" value="InterPro"/>
</dbReference>
<keyword evidence="6" id="KW-1185">Reference proteome</keyword>
<name>A0A2J8AJB4_9CHLO</name>
<accession>A0A2J8AJB4</accession>
<organism evidence="5 6">
    <name type="scientific">Tetrabaena socialis</name>
    <dbReference type="NCBI Taxonomy" id="47790"/>
    <lineage>
        <taxon>Eukaryota</taxon>
        <taxon>Viridiplantae</taxon>
        <taxon>Chlorophyta</taxon>
        <taxon>core chlorophytes</taxon>
        <taxon>Chlorophyceae</taxon>
        <taxon>CS clade</taxon>
        <taxon>Chlamydomonadales</taxon>
        <taxon>Tetrabaenaceae</taxon>
        <taxon>Tetrabaena</taxon>
    </lineage>
</organism>
<dbReference type="InterPro" id="IPR015894">
    <property type="entry name" value="Guanylate-bd_N"/>
</dbReference>
<dbReference type="OrthoDB" id="546463at2759"/>
<dbReference type="EMBL" id="PGGS01000006">
    <property type="protein sequence ID" value="PNH12612.1"/>
    <property type="molecule type" value="Genomic_DNA"/>
</dbReference>
<dbReference type="Proteomes" id="UP000236333">
    <property type="component" value="Unassembled WGS sequence"/>
</dbReference>
<evidence type="ECO:0000256" key="2">
    <source>
        <dbReference type="ARBA" id="ARBA00023134"/>
    </source>
</evidence>
<dbReference type="InterPro" id="IPR030386">
    <property type="entry name" value="G_GB1_RHD3_dom"/>
</dbReference>
<dbReference type="SUPFAM" id="SSF52540">
    <property type="entry name" value="P-loop containing nucleoside triphosphate hydrolases"/>
    <property type="match status" value="1"/>
</dbReference>
<dbReference type="GO" id="GO:0005525">
    <property type="term" value="F:GTP binding"/>
    <property type="evidence" value="ECO:0007669"/>
    <property type="project" value="UniProtKB-KW"/>
</dbReference>
<reference evidence="5 6" key="1">
    <citation type="journal article" date="2017" name="Mol. Biol. Evol.">
        <title>The 4-celled Tetrabaena socialis nuclear genome reveals the essential components for genetic control of cell number at the origin of multicellularity in the volvocine lineage.</title>
        <authorList>
            <person name="Featherston J."/>
            <person name="Arakaki Y."/>
            <person name="Hanschen E.R."/>
            <person name="Ferris P.J."/>
            <person name="Michod R.E."/>
            <person name="Olson B.J.S.C."/>
            <person name="Nozaki H."/>
            <person name="Durand P.M."/>
        </authorList>
    </citation>
    <scope>NUCLEOTIDE SEQUENCE [LARGE SCALE GENOMIC DNA]</scope>
    <source>
        <strain evidence="5 6">NIES-571</strain>
    </source>
</reference>
<dbReference type="InterPro" id="IPR027417">
    <property type="entry name" value="P-loop_NTPase"/>
</dbReference>
<gene>
    <name evidence="5" type="ORF">TSOC_000415</name>
</gene>
<evidence type="ECO:0000259" key="4">
    <source>
        <dbReference type="PROSITE" id="PS51715"/>
    </source>
</evidence>
<dbReference type="PANTHER" id="PTHR10751">
    <property type="entry name" value="GUANYLATE BINDING PROTEIN"/>
    <property type="match status" value="1"/>
</dbReference>
<evidence type="ECO:0000313" key="6">
    <source>
        <dbReference type="Proteomes" id="UP000236333"/>
    </source>
</evidence>
<evidence type="ECO:0000256" key="1">
    <source>
        <dbReference type="ARBA" id="ARBA00022741"/>
    </source>
</evidence>
<evidence type="ECO:0000256" key="3">
    <source>
        <dbReference type="PROSITE-ProRule" id="PRU01052"/>
    </source>
</evidence>
<protein>
    <submittedName>
        <fullName evidence="5">Interferon-induced guanylate-binding protein 2</fullName>
    </submittedName>
</protein>
<dbReference type="AlphaFoldDB" id="A0A2J8AJB4"/>
<evidence type="ECO:0000313" key="5">
    <source>
        <dbReference type="EMBL" id="PNH12612.1"/>
    </source>
</evidence>
<proteinExistence type="inferred from homology"/>
<keyword evidence="2" id="KW-0342">GTP-binding</keyword>
<comment type="similarity">
    <text evidence="3">Belongs to the TRAFAC class dynamin-like GTPase superfamily. GB1/RHD3 GTPase family.</text>
</comment>
<feature type="domain" description="GB1/RHD3-type G" evidence="4">
    <location>
        <begin position="28"/>
        <end position="90"/>
    </location>
</feature>
<comment type="caution">
    <text evidence="5">The sequence shown here is derived from an EMBL/GenBank/DDBJ whole genome shotgun (WGS) entry which is preliminary data.</text>
</comment>
<sequence>MASELVSWSEETKRFALGPGIKVLRALHGPICVVAICGRARQGKSFLLNQLLAKLQGAQAAGCAGRGGGFAVGSTVKPCTKGGEFARLFD</sequence>
<dbReference type="Pfam" id="PF02263">
    <property type="entry name" value="GBP"/>
    <property type="match status" value="1"/>
</dbReference>